<proteinExistence type="predicted"/>
<dbReference type="PROSITE" id="PS50297">
    <property type="entry name" value="ANK_REP_REGION"/>
    <property type="match status" value="2"/>
</dbReference>
<dbReference type="AlphaFoldDB" id="A0A6A7A1F2"/>
<dbReference type="Proteomes" id="UP000799424">
    <property type="component" value="Unassembled WGS sequence"/>
</dbReference>
<dbReference type="PROSITE" id="PS50088">
    <property type="entry name" value="ANK_REPEAT"/>
    <property type="match status" value="2"/>
</dbReference>
<dbReference type="EMBL" id="MU006224">
    <property type="protein sequence ID" value="KAF2827152.1"/>
    <property type="molecule type" value="Genomic_DNA"/>
</dbReference>
<dbReference type="Gene3D" id="1.25.40.20">
    <property type="entry name" value="Ankyrin repeat-containing domain"/>
    <property type="match status" value="2"/>
</dbReference>
<evidence type="ECO:0000256" key="2">
    <source>
        <dbReference type="PROSITE-ProRule" id="PRU00023"/>
    </source>
</evidence>
<evidence type="ECO:0000256" key="3">
    <source>
        <dbReference type="SAM" id="Coils"/>
    </source>
</evidence>
<dbReference type="InterPro" id="IPR027417">
    <property type="entry name" value="P-loop_NTPase"/>
</dbReference>
<evidence type="ECO:0000256" key="1">
    <source>
        <dbReference type="ARBA" id="ARBA00022737"/>
    </source>
</evidence>
<dbReference type="InterPro" id="IPR036770">
    <property type="entry name" value="Ankyrin_rpt-contain_sf"/>
</dbReference>
<gene>
    <name evidence="6" type="ORF">CC86DRAFT_207501</name>
</gene>
<accession>A0A6A7A1F2</accession>
<evidence type="ECO:0000313" key="7">
    <source>
        <dbReference type="Proteomes" id="UP000799424"/>
    </source>
</evidence>
<dbReference type="Pfam" id="PF13637">
    <property type="entry name" value="Ank_4"/>
    <property type="match status" value="1"/>
</dbReference>
<dbReference type="InterPro" id="IPR056884">
    <property type="entry name" value="NPHP3-like_N"/>
</dbReference>
<dbReference type="Pfam" id="PF24883">
    <property type="entry name" value="NPHP3_N"/>
    <property type="match status" value="1"/>
</dbReference>
<dbReference type="InterPro" id="IPR010730">
    <property type="entry name" value="HET"/>
</dbReference>
<evidence type="ECO:0000313" key="6">
    <source>
        <dbReference type="EMBL" id="KAF2827152.1"/>
    </source>
</evidence>
<sequence length="1049" mass="120516">MRLLQLRDDGEFSLVEYFRNNIPRYAILSHTWGRDQEEFTFENIEKGTGKNKAGYRKVHFCGMQAAKDGLEHFWVDTCCIDKKSSAELTEAINSMFRWYQNAARCYVYLSDVSVSGSVKDDEFSRRWKPAFKRSRWFTRGWTLQELIAPTSVEFFSKEEQRLGDKQSLDQTLHEITGIAIQAFRGTPLSHFSVNERMSWAKNRRTKREEDEVYSLLGIFNINMPSTYGEGREEALTRLQKNLKEKEKEERTMLDSLRFNQIDARQMTVKNAHAKTCKWLLKKSEYLEWLDDTKLSEHHGFLWIKGNPGTGKSTLMKFALTNARETMKDKIVLSFFFNARGEDLEKSTIGTYQTLLLRLLEQIPVLQSVFELLGLPKSSISTNYKWTVESLKMLLGKATQRLKSSVVCFIDALDECEERQIRDMVSFFEQVGELAVSTDVKFRICLSSRHYPYITIRKNLNLVLDRQEGHDQDIADYLASELRIGHSKLAEQIRVEVQRKASGIFLWVILVVGILNKEHDSGRIHALRRRLREIPSDLHELFYNILTRDSINSDELVLCVQWVLFATQPLKPEQLYFAVLSGVEPDALSRWDPDEVTIKDIERYILNASKGLSELTKSNTPTVQFIHESVKDFLLEENALASIWPDLGSNFQGQSHERLKNCCLNYMGFTHMNLPMGLPKASSQRAADFRPPATDALPFLEYAVLNVLHHANVAGGGIAQENFIQSFPFADWLWLYNLFEKDELRRYSQNVSLLYVLAESNMSNLIRAHPSIFSCLEVENEHYGPPFFAALATRSEEAIQTFVASVSPKSQFHNLCSRYHHNEGNRGKFRHDFKFSNRRTTLSYLAELGDEAIFAFGLETGNIMPDSKDRDGRTPLSWASAMGHQAIVTLLLDTGKVNLDSKDADGWTPLWWAAKNRRESVVKTLLDTDKVDLDSKDADGRTLLSWASWDRHEVLIKLLLDTGKVDATSKDTDGRTPLSWAAMNGCEAIVKLLLDTGKVDVDSKDKYGRTPLWWAAWNECEAIVKLLLDTGRSMLTRRISTDRRRYRGRQ</sequence>
<feature type="repeat" description="ANK" evidence="2">
    <location>
        <begin position="972"/>
        <end position="996"/>
    </location>
</feature>
<keyword evidence="7" id="KW-1185">Reference proteome</keyword>
<dbReference type="InterPro" id="IPR002110">
    <property type="entry name" value="Ankyrin_rpt"/>
</dbReference>
<protein>
    <submittedName>
        <fullName evidence="6">Uncharacterized protein</fullName>
    </submittedName>
</protein>
<evidence type="ECO:0000259" key="5">
    <source>
        <dbReference type="Pfam" id="PF24883"/>
    </source>
</evidence>
<dbReference type="Pfam" id="PF06985">
    <property type="entry name" value="HET"/>
    <property type="match status" value="1"/>
</dbReference>
<reference evidence="6" key="1">
    <citation type="journal article" date="2020" name="Stud. Mycol.">
        <title>101 Dothideomycetes genomes: a test case for predicting lifestyles and emergence of pathogens.</title>
        <authorList>
            <person name="Haridas S."/>
            <person name="Albert R."/>
            <person name="Binder M."/>
            <person name="Bloem J."/>
            <person name="Labutti K."/>
            <person name="Salamov A."/>
            <person name="Andreopoulos B."/>
            <person name="Baker S."/>
            <person name="Barry K."/>
            <person name="Bills G."/>
            <person name="Bluhm B."/>
            <person name="Cannon C."/>
            <person name="Castanera R."/>
            <person name="Culley D."/>
            <person name="Daum C."/>
            <person name="Ezra D."/>
            <person name="Gonzalez J."/>
            <person name="Henrissat B."/>
            <person name="Kuo A."/>
            <person name="Liang C."/>
            <person name="Lipzen A."/>
            <person name="Lutzoni F."/>
            <person name="Magnuson J."/>
            <person name="Mondo S."/>
            <person name="Nolan M."/>
            <person name="Ohm R."/>
            <person name="Pangilinan J."/>
            <person name="Park H.-J."/>
            <person name="Ramirez L."/>
            <person name="Alfaro M."/>
            <person name="Sun H."/>
            <person name="Tritt A."/>
            <person name="Yoshinaga Y."/>
            <person name="Zwiers L.-H."/>
            <person name="Turgeon B."/>
            <person name="Goodwin S."/>
            <person name="Spatafora J."/>
            <person name="Crous P."/>
            <person name="Grigoriev I."/>
        </authorList>
    </citation>
    <scope>NUCLEOTIDE SEQUENCE</scope>
    <source>
        <strain evidence="6">CBS 113818</strain>
    </source>
</reference>
<feature type="repeat" description="ANK" evidence="2">
    <location>
        <begin position="870"/>
        <end position="894"/>
    </location>
</feature>
<evidence type="ECO:0000259" key="4">
    <source>
        <dbReference type="Pfam" id="PF06985"/>
    </source>
</evidence>
<keyword evidence="2" id="KW-0040">ANK repeat</keyword>
<dbReference type="SMART" id="SM00248">
    <property type="entry name" value="ANK"/>
    <property type="match status" value="5"/>
</dbReference>
<keyword evidence="1" id="KW-0677">Repeat</keyword>
<dbReference type="SUPFAM" id="SSF52540">
    <property type="entry name" value="P-loop containing nucleoside triphosphate hydrolases"/>
    <property type="match status" value="1"/>
</dbReference>
<feature type="domain" description="Heterokaryon incompatibility" evidence="4">
    <location>
        <begin position="25"/>
        <end position="119"/>
    </location>
</feature>
<dbReference type="PANTHER" id="PTHR10622">
    <property type="entry name" value="HET DOMAIN-CONTAINING PROTEIN"/>
    <property type="match status" value="1"/>
</dbReference>
<dbReference type="Pfam" id="PF12796">
    <property type="entry name" value="Ank_2"/>
    <property type="match status" value="1"/>
</dbReference>
<organism evidence="6 7">
    <name type="scientific">Ophiobolus disseminans</name>
    <dbReference type="NCBI Taxonomy" id="1469910"/>
    <lineage>
        <taxon>Eukaryota</taxon>
        <taxon>Fungi</taxon>
        <taxon>Dikarya</taxon>
        <taxon>Ascomycota</taxon>
        <taxon>Pezizomycotina</taxon>
        <taxon>Dothideomycetes</taxon>
        <taxon>Pleosporomycetidae</taxon>
        <taxon>Pleosporales</taxon>
        <taxon>Pleosporineae</taxon>
        <taxon>Phaeosphaeriaceae</taxon>
        <taxon>Ophiobolus</taxon>
    </lineage>
</organism>
<feature type="coiled-coil region" evidence="3">
    <location>
        <begin position="228"/>
        <end position="255"/>
    </location>
</feature>
<keyword evidence="3" id="KW-0175">Coiled coil</keyword>
<dbReference type="OrthoDB" id="194358at2759"/>
<dbReference type="Gene3D" id="3.40.50.300">
    <property type="entry name" value="P-loop containing nucleotide triphosphate hydrolases"/>
    <property type="match status" value="1"/>
</dbReference>
<dbReference type="SUPFAM" id="SSF48403">
    <property type="entry name" value="Ankyrin repeat"/>
    <property type="match status" value="1"/>
</dbReference>
<name>A0A6A7A1F2_9PLEO</name>
<feature type="domain" description="Nephrocystin 3-like N-terminal" evidence="5">
    <location>
        <begin position="275"/>
        <end position="448"/>
    </location>
</feature>
<dbReference type="PANTHER" id="PTHR10622:SF13">
    <property type="entry name" value="NACHT DOMAIN-CONTAINING PROTEIN"/>
    <property type="match status" value="1"/>
</dbReference>